<reference evidence="9" key="1">
    <citation type="submission" date="2023-04" db="EMBL/GenBank/DDBJ databases">
        <title>Phytophthora fragariaefolia NBRC 109709.</title>
        <authorList>
            <person name="Ichikawa N."/>
            <person name="Sato H."/>
            <person name="Tonouchi N."/>
        </authorList>
    </citation>
    <scope>NUCLEOTIDE SEQUENCE</scope>
    <source>
        <strain evidence="9">NBRC 109709</strain>
    </source>
</reference>
<keyword evidence="10" id="KW-1185">Reference proteome</keyword>
<dbReference type="GO" id="GO:0046872">
    <property type="term" value="F:metal ion binding"/>
    <property type="evidence" value="ECO:0007669"/>
    <property type="project" value="UniProtKB-KW"/>
</dbReference>
<dbReference type="PANTHER" id="PTHR10642:SF26">
    <property type="entry name" value="RIBONUCLEASE H1"/>
    <property type="match status" value="1"/>
</dbReference>
<dbReference type="GO" id="GO:0003676">
    <property type="term" value="F:nucleic acid binding"/>
    <property type="evidence" value="ECO:0007669"/>
    <property type="project" value="InterPro"/>
</dbReference>
<dbReference type="PROSITE" id="PS50879">
    <property type="entry name" value="RNASE_H_1"/>
    <property type="match status" value="1"/>
</dbReference>
<evidence type="ECO:0000256" key="3">
    <source>
        <dbReference type="ARBA" id="ARBA00012180"/>
    </source>
</evidence>
<dbReference type="Gene3D" id="3.40.970.10">
    <property type="entry name" value="Ribonuclease H1, N-terminal domain"/>
    <property type="match status" value="1"/>
</dbReference>
<dbReference type="InterPro" id="IPR012337">
    <property type="entry name" value="RNaseH-like_sf"/>
</dbReference>
<dbReference type="Proteomes" id="UP001165121">
    <property type="component" value="Unassembled WGS sequence"/>
</dbReference>
<dbReference type="SUPFAM" id="SSF55658">
    <property type="entry name" value="L9 N-domain-like"/>
    <property type="match status" value="1"/>
</dbReference>
<evidence type="ECO:0000256" key="2">
    <source>
        <dbReference type="ARBA" id="ARBA00005300"/>
    </source>
</evidence>
<organism evidence="9 10">
    <name type="scientific">Phytophthora fragariaefolia</name>
    <dbReference type="NCBI Taxonomy" id="1490495"/>
    <lineage>
        <taxon>Eukaryota</taxon>
        <taxon>Sar</taxon>
        <taxon>Stramenopiles</taxon>
        <taxon>Oomycota</taxon>
        <taxon>Peronosporomycetes</taxon>
        <taxon>Peronosporales</taxon>
        <taxon>Peronosporaceae</taxon>
        <taxon>Phytophthora</taxon>
    </lineage>
</organism>
<keyword evidence="6" id="KW-0255">Endonuclease</keyword>
<dbReference type="EMBL" id="BSXT01005035">
    <property type="protein sequence ID" value="GMF59415.1"/>
    <property type="molecule type" value="Genomic_DNA"/>
</dbReference>
<evidence type="ECO:0000256" key="6">
    <source>
        <dbReference type="ARBA" id="ARBA00022759"/>
    </source>
</evidence>
<dbReference type="InterPro" id="IPR037056">
    <property type="entry name" value="RNase_H1_N_sf"/>
</dbReference>
<dbReference type="GO" id="GO:0043137">
    <property type="term" value="P:DNA replication, removal of RNA primer"/>
    <property type="evidence" value="ECO:0007669"/>
    <property type="project" value="TreeGrafter"/>
</dbReference>
<feature type="domain" description="RNase H type-1" evidence="8">
    <location>
        <begin position="82"/>
        <end position="170"/>
    </location>
</feature>
<evidence type="ECO:0000313" key="10">
    <source>
        <dbReference type="Proteomes" id="UP001165121"/>
    </source>
</evidence>
<dbReference type="GO" id="GO:0004523">
    <property type="term" value="F:RNA-DNA hybrid ribonuclease activity"/>
    <property type="evidence" value="ECO:0007669"/>
    <property type="project" value="UniProtKB-EC"/>
</dbReference>
<comment type="caution">
    <text evidence="9">The sequence shown here is derived from an EMBL/GenBank/DDBJ whole genome shotgun (WGS) entry which is preliminary data.</text>
</comment>
<dbReference type="SUPFAM" id="SSF53098">
    <property type="entry name" value="Ribonuclease H-like"/>
    <property type="match status" value="1"/>
</dbReference>
<protein>
    <recommendedName>
        <fullName evidence="3">ribonuclease H</fullName>
        <ecNumber evidence="3">3.1.26.4</ecNumber>
    </recommendedName>
</protein>
<evidence type="ECO:0000313" key="9">
    <source>
        <dbReference type="EMBL" id="GMF59415.1"/>
    </source>
</evidence>
<keyword evidence="4" id="KW-0540">Nuclease</keyword>
<sequence length="170" mass="18881">MSSDEYEPWYYAVANGHSLGVFTDWNDAMDSTYGYAFSKWQKFSTFGEAEEFLHANGVIVARLGQRHNGEVTWTAYDVTDPNAKAFVAFCDGSALRNGSVDCTAAYAAPFPHNQEWNEVKVLQGTYATSNRAEYHAVLAVMQRAATVDPGKSRPVIIFTDSELLVNTMEN</sequence>
<dbReference type="Pfam" id="PF01693">
    <property type="entry name" value="Cauli_VI"/>
    <property type="match status" value="1"/>
</dbReference>
<dbReference type="InterPro" id="IPR011320">
    <property type="entry name" value="RNase_H1_N"/>
</dbReference>
<evidence type="ECO:0000256" key="5">
    <source>
        <dbReference type="ARBA" id="ARBA00022723"/>
    </source>
</evidence>
<keyword evidence="5" id="KW-0479">Metal-binding</keyword>
<evidence type="ECO:0000259" key="8">
    <source>
        <dbReference type="PROSITE" id="PS50879"/>
    </source>
</evidence>
<dbReference type="OrthoDB" id="407198at2759"/>
<evidence type="ECO:0000256" key="7">
    <source>
        <dbReference type="ARBA" id="ARBA00022801"/>
    </source>
</evidence>
<comment type="catalytic activity">
    <reaction evidence="1">
        <text>Endonucleolytic cleavage to 5'-phosphomonoester.</text>
        <dbReference type="EC" id="3.1.26.4"/>
    </reaction>
</comment>
<accession>A0A9W6YDB4</accession>
<comment type="similarity">
    <text evidence="2">Belongs to the RNase H family.</text>
</comment>
<dbReference type="InterPro" id="IPR002156">
    <property type="entry name" value="RNaseH_domain"/>
</dbReference>
<evidence type="ECO:0000256" key="1">
    <source>
        <dbReference type="ARBA" id="ARBA00000077"/>
    </source>
</evidence>
<dbReference type="InterPro" id="IPR009027">
    <property type="entry name" value="Ribosomal_bL9/RNase_H1_N"/>
</dbReference>
<dbReference type="AlphaFoldDB" id="A0A9W6YDB4"/>
<dbReference type="InterPro" id="IPR036397">
    <property type="entry name" value="RNaseH_sf"/>
</dbReference>
<evidence type="ECO:0000256" key="4">
    <source>
        <dbReference type="ARBA" id="ARBA00022722"/>
    </source>
</evidence>
<name>A0A9W6YDB4_9STRA</name>
<keyword evidence="7" id="KW-0378">Hydrolase</keyword>
<gene>
    <name evidence="9" type="ORF">Pfra01_002565100</name>
</gene>
<proteinExistence type="inferred from homology"/>
<dbReference type="Pfam" id="PF00075">
    <property type="entry name" value="RNase_H"/>
    <property type="match status" value="1"/>
</dbReference>
<dbReference type="EC" id="3.1.26.4" evidence="3"/>
<dbReference type="PANTHER" id="PTHR10642">
    <property type="entry name" value="RIBONUCLEASE H1"/>
    <property type="match status" value="1"/>
</dbReference>
<dbReference type="Gene3D" id="3.30.420.10">
    <property type="entry name" value="Ribonuclease H-like superfamily/Ribonuclease H"/>
    <property type="match status" value="1"/>
</dbReference>
<dbReference type="InterPro" id="IPR050092">
    <property type="entry name" value="RNase_H"/>
</dbReference>